<evidence type="ECO:0000256" key="1">
    <source>
        <dbReference type="SAM" id="MobiDB-lite"/>
    </source>
</evidence>
<dbReference type="RefSeq" id="XP_011495018.1">
    <property type="nucleotide sequence ID" value="XM_011496716.1"/>
</dbReference>
<evidence type="ECO:0000313" key="2">
    <source>
        <dbReference type="Proteomes" id="UP000695007"/>
    </source>
</evidence>
<feature type="region of interest" description="Disordered" evidence="1">
    <location>
        <begin position="166"/>
        <end position="222"/>
    </location>
</feature>
<feature type="compositionally biased region" description="Basic residues" evidence="1">
    <location>
        <begin position="432"/>
        <end position="443"/>
    </location>
</feature>
<keyword evidence="2" id="KW-1185">Reference proteome</keyword>
<accession>A0AAJ6VMK2</accession>
<feature type="compositionally biased region" description="Polar residues" evidence="1">
    <location>
        <begin position="167"/>
        <end position="179"/>
    </location>
</feature>
<gene>
    <name evidence="3" type="primary">LOC105359945</name>
</gene>
<sequence length="798" mass="90143">MNNNNAASRRPVGPVRQHSLPQPPRHQQQIRRQRSTEDENNPRIYSTNSVGYRNRCPGTSSNRQSPTLDRPRVRVAWSEQTLKPKNDGGVEIVARQIPTGKLTRSTNGRDNKSVAGRCPLRDRATILYSRQELAERLREAWRQREVNKSNIDIFLAHNTVEDRCDSVMSTETNPTVRSTSKLHKKSDQRTDGDHAQNVKLINETNNAKDKKSDGKSNEGPDFQKWFPSSTCNNVTTISTESQSPIVYNVAKADDIKERVEGRGDDDVKKNASTEKKSSININCHNWNIPRAMDNANTLSVHRGVKEEADYYKLLPKLSKEADYSQARMKRANYQSGLNKAFASRIIEKSSSSRVGGRNDRRHEESTRFRRTSSAPPRQRTRVDVVVEGPGMPLSMSNAEPEGWITAANEQSQSAVKGPILDTNRPIKSAPAVKRRTKTNKRRGPSVAYSKDGEEDETVLDNARGKARNVKKTGKSRLAPRNTDVVTMVSLVSSADSDSEMDEISSRDDKLICELRNKLPTTPIIKSSNGLSTAIRKPFKSEYPYLWKIKSLYYISKHELLTKLKQNDYEVFVNTSTDRDDSALQADAAVREDTRTSLRRRFITLSKSNVIGNATVVGPTSHTISPLPTPWRTATLVPFHVERILGPAEVTLTDREKRCLAVPIVDISDKKRKLLRCRSAVAAPKSNNTEKQLSDTNQPYLQAEMRMPQMISRASLLLQESNPLKVITNPSALTLDRNVEKNKKLPAESYCQTPKEKECWHLYQRMCDKGVFVSFDTVLRGMLTPTEYRLRQKEMSQNC</sequence>
<reference evidence="3" key="1">
    <citation type="submission" date="2025-08" db="UniProtKB">
        <authorList>
            <consortium name="RefSeq"/>
        </authorList>
    </citation>
    <scope>IDENTIFICATION</scope>
</reference>
<dbReference type="GeneID" id="105359945"/>
<feature type="compositionally biased region" description="Basic and acidic residues" evidence="1">
    <location>
        <begin position="206"/>
        <end position="218"/>
    </location>
</feature>
<name>A0AAJ6VMK2_9HYME</name>
<protein>
    <submittedName>
        <fullName evidence="3">Uncharacterized protein LOC105359945</fullName>
    </submittedName>
</protein>
<organism evidence="2 3">
    <name type="scientific">Ceratosolen solmsi marchali</name>
    <dbReference type="NCBI Taxonomy" id="326594"/>
    <lineage>
        <taxon>Eukaryota</taxon>
        <taxon>Metazoa</taxon>
        <taxon>Ecdysozoa</taxon>
        <taxon>Arthropoda</taxon>
        <taxon>Hexapoda</taxon>
        <taxon>Insecta</taxon>
        <taxon>Pterygota</taxon>
        <taxon>Neoptera</taxon>
        <taxon>Endopterygota</taxon>
        <taxon>Hymenoptera</taxon>
        <taxon>Apocrita</taxon>
        <taxon>Proctotrupomorpha</taxon>
        <taxon>Chalcidoidea</taxon>
        <taxon>Agaonidae</taxon>
        <taxon>Agaoninae</taxon>
        <taxon>Ceratosolen</taxon>
    </lineage>
</organism>
<evidence type="ECO:0000313" key="3">
    <source>
        <dbReference type="RefSeq" id="XP_011495018.1"/>
    </source>
</evidence>
<dbReference type="Proteomes" id="UP000695007">
    <property type="component" value="Unplaced"/>
</dbReference>
<feature type="compositionally biased region" description="Basic and acidic residues" evidence="1">
    <location>
        <begin position="356"/>
        <end position="367"/>
    </location>
</feature>
<feature type="compositionally biased region" description="Polar residues" evidence="1">
    <location>
        <begin position="43"/>
        <end position="67"/>
    </location>
</feature>
<proteinExistence type="predicted"/>
<feature type="region of interest" description="Disordered" evidence="1">
    <location>
        <begin position="432"/>
        <end position="457"/>
    </location>
</feature>
<feature type="region of interest" description="Disordered" evidence="1">
    <location>
        <begin position="348"/>
        <end position="379"/>
    </location>
</feature>
<feature type="region of interest" description="Disordered" evidence="1">
    <location>
        <begin position="1"/>
        <end position="72"/>
    </location>
</feature>
<dbReference type="KEGG" id="csol:105359945"/>
<feature type="compositionally biased region" description="Basic and acidic residues" evidence="1">
    <location>
        <begin position="185"/>
        <end position="196"/>
    </location>
</feature>
<dbReference type="AlphaFoldDB" id="A0AAJ6VMK2"/>